<dbReference type="InterPro" id="IPR011009">
    <property type="entry name" value="Kinase-like_dom_sf"/>
</dbReference>
<feature type="region of interest" description="Disordered" evidence="4">
    <location>
        <begin position="491"/>
        <end position="565"/>
    </location>
</feature>
<dbReference type="SUPFAM" id="SSF56112">
    <property type="entry name" value="Protein kinase-like (PK-like)"/>
    <property type="match status" value="1"/>
</dbReference>
<dbReference type="GO" id="GO:0045087">
    <property type="term" value="P:innate immune response"/>
    <property type="evidence" value="ECO:0007669"/>
    <property type="project" value="TreeGrafter"/>
</dbReference>
<evidence type="ECO:0000313" key="7">
    <source>
        <dbReference type="Proteomes" id="UP000314986"/>
    </source>
</evidence>
<dbReference type="PANTHER" id="PTHR46747">
    <property type="entry name" value="ALPHA-PROTEIN KINASE 1"/>
    <property type="match status" value="1"/>
</dbReference>
<dbReference type="InParanoid" id="A0A4W3HK34"/>
<feature type="region of interest" description="Disordered" evidence="4">
    <location>
        <begin position="893"/>
        <end position="939"/>
    </location>
</feature>
<dbReference type="KEGG" id="cmk:103180896"/>
<dbReference type="OrthoDB" id="301415at2759"/>
<gene>
    <name evidence="6" type="primary">alpk1</name>
</gene>
<feature type="compositionally biased region" description="Basic and acidic residues" evidence="4">
    <location>
        <begin position="893"/>
        <end position="908"/>
    </location>
</feature>
<dbReference type="Gene3D" id="3.20.200.10">
    <property type="entry name" value="MHCK/EF2 kinase"/>
    <property type="match status" value="1"/>
</dbReference>
<dbReference type="GeneTree" id="ENSGT00940000159753"/>
<evidence type="ECO:0000256" key="1">
    <source>
        <dbReference type="ARBA" id="ARBA00022527"/>
    </source>
</evidence>
<reference evidence="6" key="5">
    <citation type="submission" date="2025-09" db="UniProtKB">
        <authorList>
            <consortium name="Ensembl"/>
        </authorList>
    </citation>
    <scope>IDENTIFICATION</scope>
</reference>
<reference evidence="6" key="4">
    <citation type="submission" date="2025-08" db="UniProtKB">
        <authorList>
            <consortium name="Ensembl"/>
        </authorList>
    </citation>
    <scope>IDENTIFICATION</scope>
</reference>
<keyword evidence="1" id="KW-0723">Serine/threonine-protein kinase</keyword>
<dbReference type="STRING" id="7868.ENSCMIP00000015447"/>
<dbReference type="Pfam" id="PF02816">
    <property type="entry name" value="Alpha_kinase"/>
    <property type="match status" value="1"/>
</dbReference>
<dbReference type="GO" id="GO:0048029">
    <property type="term" value="F:monosaccharide binding"/>
    <property type="evidence" value="ECO:0007669"/>
    <property type="project" value="TreeGrafter"/>
</dbReference>
<dbReference type="OMA" id="KCNEICH"/>
<dbReference type="SMART" id="SM00811">
    <property type="entry name" value="Alpha_kinase"/>
    <property type="match status" value="1"/>
</dbReference>
<reference evidence="7" key="1">
    <citation type="journal article" date="2006" name="Science">
        <title>Ancient noncoding elements conserved in the human genome.</title>
        <authorList>
            <person name="Venkatesh B."/>
            <person name="Kirkness E.F."/>
            <person name="Loh Y.H."/>
            <person name="Halpern A.L."/>
            <person name="Lee A.P."/>
            <person name="Johnson J."/>
            <person name="Dandona N."/>
            <person name="Viswanathan L.D."/>
            <person name="Tay A."/>
            <person name="Venter J.C."/>
            <person name="Strausberg R.L."/>
            <person name="Brenner S."/>
        </authorList>
    </citation>
    <scope>NUCLEOTIDE SEQUENCE [LARGE SCALE GENOMIC DNA]</scope>
</reference>
<dbReference type="PROSITE" id="PS51158">
    <property type="entry name" value="ALPHA_KINASE"/>
    <property type="match status" value="1"/>
</dbReference>
<dbReference type="Gene3D" id="3.30.200.20">
    <property type="entry name" value="Phosphorylase Kinase, domain 1"/>
    <property type="match status" value="1"/>
</dbReference>
<dbReference type="GO" id="GO:0004674">
    <property type="term" value="F:protein serine/threonine kinase activity"/>
    <property type="evidence" value="ECO:0007669"/>
    <property type="project" value="UniProtKB-KW"/>
</dbReference>
<name>A0A4W3HK34_CALMI</name>
<organism evidence="6 7">
    <name type="scientific">Callorhinchus milii</name>
    <name type="common">Ghost shark</name>
    <dbReference type="NCBI Taxonomy" id="7868"/>
    <lineage>
        <taxon>Eukaryota</taxon>
        <taxon>Metazoa</taxon>
        <taxon>Chordata</taxon>
        <taxon>Craniata</taxon>
        <taxon>Vertebrata</taxon>
        <taxon>Chondrichthyes</taxon>
        <taxon>Holocephali</taxon>
        <taxon>Chimaeriformes</taxon>
        <taxon>Callorhinchidae</taxon>
        <taxon>Callorhinchus</taxon>
    </lineage>
</organism>
<dbReference type="InterPro" id="IPR043529">
    <property type="entry name" value="ALPK1"/>
</dbReference>
<evidence type="ECO:0000259" key="5">
    <source>
        <dbReference type="PROSITE" id="PS51158"/>
    </source>
</evidence>
<proteinExistence type="predicted"/>
<keyword evidence="3" id="KW-0418">Kinase</keyword>
<dbReference type="InterPro" id="IPR004166">
    <property type="entry name" value="a-kinase_dom"/>
</dbReference>
<evidence type="ECO:0000256" key="4">
    <source>
        <dbReference type="SAM" id="MobiDB-lite"/>
    </source>
</evidence>
<dbReference type="Ensembl" id="ENSCMIT00000015766.1">
    <property type="protein sequence ID" value="ENSCMIP00000015447.1"/>
    <property type="gene ID" value="ENSCMIG00000007529.1"/>
</dbReference>
<protein>
    <submittedName>
        <fullName evidence="6">Alpha kinase 1</fullName>
    </submittedName>
</protein>
<accession>A0A4W3HK34</accession>
<sequence length="1263" mass="140873">MNNQEVEALLQECKRALDGPPVKPSEEDKTEYQRCKASLSADLKTLLEQAKEMKWPFVPERWQYKQVVGPEDKTNLKDIISEKLPDLLVFLKAAISLADYTSAAATVFLIDRFVYWVDASSKLLQVAKGLHKRCLATPIAPQVVLRQARVSVNSGKLLKAEYILSSLINNTGATGTWVYEKQSDCVLVQAVSLQIRGQILQKLGLWYEAAELTWASIVGFYELPHPDKKGISTSLGILADILVSMSDKDYNRFKHHLQTDLILLEECAHRLLSAAEAAKLAAVLSQYNPLFVLTNMNICGTCLLSYSFKNECPEEKQCYLSQAKEAFEIGLLTKRDGEVVTSMQELHGLVKAAFSLATVQKWLTGDCERHKKMRQMCKEAMQKLYLYSAQAQETLAGEIMTLVNKIKVHLQIKDLCNSDSKSYVPDHYTIYWDKPIVKGRMTFNKVLEKHSQYHTTICTVFQNACRKGKDNSEASAYACITALKTDTKELDTAVSKSNAPHPRGLVLPPHPVPKGPIDRQHGGKVQQVRSKSTASKSEKQNTDPSEDSGSPHCSLGNDPPNVSTDAKAECENLMPEYRDSDNKDCLKFQSDNQGYSAESWMRVSGSESPNSWEKVTSNECCSLSRVGENQRLRTLDTQCSTALTEDVGEQQPNSHNQDIKGSHLQNSTLQSITQSVSRLSLQHGVSPSSACSIGDFSAEKVKKSLSSSSSRESGSFEMVNFTAKSTHKNNESKDMGLCIKISDQSSHFPSTSDPNHTTSNKDSPAVSVRKTNSSFSRETGSFEMVDPAIESADAFEGDINNKMLLNASKHGHVQSSCSSQPGSSMANTISVGINVARLSKMQNGSLSEKSSSFESLVDSAADTVADTEESTSNSNLPTTAGVFEILPKYLDNGGKEQENQKHCDDQRNKSSAQCLPPKEANKDCNETASTEADSEDEGDRLNNQVLNRSHNSSSSFQSWCKSPFFSSSGSDLDYMSVSLSSSSISFEYLSKRNQTFERRVLTEADYKRFFAGINHDSLIQRLKGTGVFPPDELKNVYTALLFKYGKKTDTWTAQETLVYIGKPFSVEKAGAQRTALEIRFLHQEQILGRYVGKQYKKTKELSYHFNDVERQMTAQYYVTEFNKKLYEQQVPTQIYYIPATVLMLLEDEQIVGCISVEPYMLGEFVKLTNNTNTVRREYEATMYGLAFGHFTYEFSKQEEIVVDLQGWITGDGKGLLYLTDPQIHSVGHLKRGPNFGNKGIQYFLNDQHEECNEICRILSLNKS</sequence>
<evidence type="ECO:0000313" key="6">
    <source>
        <dbReference type="Ensembl" id="ENSCMIP00000015447.1"/>
    </source>
</evidence>
<feature type="domain" description="Alpha-type protein kinase" evidence="5">
    <location>
        <begin position="1043"/>
        <end position="1263"/>
    </location>
</feature>
<feature type="compositionally biased region" description="Polar residues" evidence="4">
    <location>
        <begin position="769"/>
        <end position="779"/>
    </location>
</feature>
<dbReference type="GeneID" id="103180896"/>
<dbReference type="GO" id="GO:0005929">
    <property type="term" value="C:cilium"/>
    <property type="evidence" value="ECO:0007669"/>
    <property type="project" value="TreeGrafter"/>
</dbReference>
<evidence type="ECO:0000256" key="2">
    <source>
        <dbReference type="ARBA" id="ARBA00022679"/>
    </source>
</evidence>
<dbReference type="Proteomes" id="UP000314986">
    <property type="component" value="Unassembled WGS sequence"/>
</dbReference>
<reference evidence="7" key="3">
    <citation type="journal article" date="2014" name="Nature">
        <title>Elephant shark genome provides unique insights into gnathostome evolution.</title>
        <authorList>
            <consortium name="International Elephant Shark Genome Sequencing Consortium"/>
            <person name="Venkatesh B."/>
            <person name="Lee A.P."/>
            <person name="Ravi V."/>
            <person name="Maurya A.K."/>
            <person name="Lian M.M."/>
            <person name="Swann J.B."/>
            <person name="Ohta Y."/>
            <person name="Flajnik M.F."/>
            <person name="Sutoh Y."/>
            <person name="Kasahara M."/>
            <person name="Hoon S."/>
            <person name="Gangu V."/>
            <person name="Roy S.W."/>
            <person name="Irimia M."/>
            <person name="Korzh V."/>
            <person name="Kondrychyn I."/>
            <person name="Lim Z.W."/>
            <person name="Tay B.H."/>
            <person name="Tohari S."/>
            <person name="Kong K.W."/>
            <person name="Ho S."/>
            <person name="Lorente-Galdos B."/>
            <person name="Quilez J."/>
            <person name="Marques-Bonet T."/>
            <person name="Raney B.J."/>
            <person name="Ingham P.W."/>
            <person name="Tay A."/>
            <person name="Hillier L.W."/>
            <person name="Minx P."/>
            <person name="Boehm T."/>
            <person name="Wilson R.K."/>
            <person name="Brenner S."/>
            <person name="Warren W.C."/>
        </authorList>
    </citation>
    <scope>NUCLEOTIDE SEQUENCE [LARGE SCALE GENOMIC DNA]</scope>
</reference>
<feature type="region of interest" description="Disordered" evidence="4">
    <location>
        <begin position="744"/>
        <end position="779"/>
    </location>
</feature>
<dbReference type="GO" id="GO:0005524">
    <property type="term" value="F:ATP binding"/>
    <property type="evidence" value="ECO:0007669"/>
    <property type="project" value="InterPro"/>
</dbReference>
<dbReference type="AlphaFoldDB" id="A0A4W3HK34"/>
<feature type="compositionally biased region" description="Polar residues" evidence="4">
    <location>
        <begin position="744"/>
        <end position="762"/>
    </location>
</feature>
<dbReference type="PANTHER" id="PTHR46747:SF1">
    <property type="entry name" value="ALPHA-PROTEIN KINASE 1"/>
    <property type="match status" value="1"/>
</dbReference>
<keyword evidence="2" id="KW-0808">Transferase</keyword>
<dbReference type="GO" id="GO:0002753">
    <property type="term" value="P:cytoplasmic pattern recognition receptor signaling pathway"/>
    <property type="evidence" value="ECO:0007669"/>
    <property type="project" value="TreeGrafter"/>
</dbReference>
<evidence type="ECO:0000256" key="3">
    <source>
        <dbReference type="ARBA" id="ARBA00022777"/>
    </source>
</evidence>
<dbReference type="CTD" id="80216"/>
<reference evidence="7" key="2">
    <citation type="journal article" date="2007" name="PLoS Biol.">
        <title>Survey sequencing and comparative analysis of the elephant shark (Callorhinchus milii) genome.</title>
        <authorList>
            <person name="Venkatesh B."/>
            <person name="Kirkness E.F."/>
            <person name="Loh Y.H."/>
            <person name="Halpern A.L."/>
            <person name="Lee A.P."/>
            <person name="Johnson J."/>
            <person name="Dandona N."/>
            <person name="Viswanathan L.D."/>
            <person name="Tay A."/>
            <person name="Venter J.C."/>
            <person name="Strausberg R.L."/>
            <person name="Brenner S."/>
        </authorList>
    </citation>
    <scope>NUCLEOTIDE SEQUENCE [LARGE SCALE GENOMIC DNA]</scope>
</reference>
<keyword evidence="7" id="KW-1185">Reference proteome</keyword>